<evidence type="ECO:0008006" key="3">
    <source>
        <dbReference type="Google" id="ProtNLM"/>
    </source>
</evidence>
<name>A0A0L0S945_ALLM3</name>
<dbReference type="InterPro" id="IPR019410">
    <property type="entry name" value="Methyltransf_16"/>
</dbReference>
<reference evidence="1 2" key="1">
    <citation type="submission" date="2009-11" db="EMBL/GenBank/DDBJ databases">
        <title>Annotation of Allomyces macrogynus ATCC 38327.</title>
        <authorList>
            <consortium name="The Broad Institute Genome Sequencing Platform"/>
            <person name="Russ C."/>
            <person name="Cuomo C."/>
            <person name="Burger G."/>
            <person name="Gray M.W."/>
            <person name="Holland P.W.H."/>
            <person name="King N."/>
            <person name="Lang F.B.F."/>
            <person name="Roger A.J."/>
            <person name="Ruiz-Trillo I."/>
            <person name="Young S.K."/>
            <person name="Zeng Q."/>
            <person name="Gargeya S."/>
            <person name="Fitzgerald M."/>
            <person name="Haas B."/>
            <person name="Abouelleil A."/>
            <person name="Alvarado L."/>
            <person name="Arachchi H.M."/>
            <person name="Berlin A."/>
            <person name="Chapman S.B."/>
            <person name="Gearin G."/>
            <person name="Goldberg J."/>
            <person name="Griggs A."/>
            <person name="Gujja S."/>
            <person name="Hansen M."/>
            <person name="Heiman D."/>
            <person name="Howarth C."/>
            <person name="Larimer J."/>
            <person name="Lui A."/>
            <person name="MacDonald P.J.P."/>
            <person name="McCowen C."/>
            <person name="Montmayeur A."/>
            <person name="Murphy C."/>
            <person name="Neiman D."/>
            <person name="Pearson M."/>
            <person name="Priest M."/>
            <person name="Roberts A."/>
            <person name="Saif S."/>
            <person name="Shea T."/>
            <person name="Sisk P."/>
            <person name="Stolte C."/>
            <person name="Sykes S."/>
            <person name="Wortman J."/>
            <person name="Nusbaum C."/>
            <person name="Birren B."/>
        </authorList>
    </citation>
    <scope>NUCLEOTIDE SEQUENCE [LARGE SCALE GENOMIC DNA]</scope>
    <source>
        <strain evidence="1 2">ATCC 38327</strain>
    </source>
</reference>
<dbReference type="Proteomes" id="UP000054350">
    <property type="component" value="Unassembled WGS sequence"/>
</dbReference>
<dbReference type="Pfam" id="PF10294">
    <property type="entry name" value="Methyltransf_16"/>
    <property type="match status" value="1"/>
</dbReference>
<protein>
    <recommendedName>
        <fullName evidence="3">Glycosyl transferase family 28 C-terminal domain-containing protein</fullName>
    </recommendedName>
</protein>
<dbReference type="SUPFAM" id="SSF53756">
    <property type="entry name" value="UDP-Glycosyltransferase/glycogen phosphorylase"/>
    <property type="match status" value="1"/>
</dbReference>
<keyword evidence="2" id="KW-1185">Reference proteome</keyword>
<dbReference type="VEuPathDB" id="FungiDB:AMAG_03450"/>
<organism evidence="1 2">
    <name type="scientific">Allomyces macrogynus (strain ATCC 38327)</name>
    <name type="common">Allomyces javanicus var. macrogynus</name>
    <dbReference type="NCBI Taxonomy" id="578462"/>
    <lineage>
        <taxon>Eukaryota</taxon>
        <taxon>Fungi</taxon>
        <taxon>Fungi incertae sedis</taxon>
        <taxon>Blastocladiomycota</taxon>
        <taxon>Blastocladiomycetes</taxon>
        <taxon>Blastocladiales</taxon>
        <taxon>Blastocladiaceae</taxon>
        <taxon>Allomyces</taxon>
    </lineage>
</organism>
<dbReference type="STRING" id="578462.A0A0L0S945"/>
<dbReference type="eggNOG" id="KOG0631">
    <property type="taxonomic scope" value="Eukaryota"/>
</dbReference>
<reference evidence="2" key="2">
    <citation type="submission" date="2009-11" db="EMBL/GenBank/DDBJ databases">
        <title>The Genome Sequence of Allomyces macrogynus strain ATCC 38327.</title>
        <authorList>
            <consortium name="The Broad Institute Genome Sequencing Platform"/>
            <person name="Russ C."/>
            <person name="Cuomo C."/>
            <person name="Shea T."/>
            <person name="Young S.K."/>
            <person name="Zeng Q."/>
            <person name="Koehrsen M."/>
            <person name="Haas B."/>
            <person name="Borodovsky M."/>
            <person name="Guigo R."/>
            <person name="Alvarado L."/>
            <person name="Berlin A."/>
            <person name="Borenstein D."/>
            <person name="Chen Z."/>
            <person name="Engels R."/>
            <person name="Freedman E."/>
            <person name="Gellesch M."/>
            <person name="Goldberg J."/>
            <person name="Griggs A."/>
            <person name="Gujja S."/>
            <person name="Heiman D."/>
            <person name="Hepburn T."/>
            <person name="Howarth C."/>
            <person name="Jen D."/>
            <person name="Larson L."/>
            <person name="Lewis B."/>
            <person name="Mehta T."/>
            <person name="Park D."/>
            <person name="Pearson M."/>
            <person name="Roberts A."/>
            <person name="Saif S."/>
            <person name="Shenoy N."/>
            <person name="Sisk P."/>
            <person name="Stolte C."/>
            <person name="Sykes S."/>
            <person name="Walk T."/>
            <person name="White J."/>
            <person name="Yandava C."/>
            <person name="Burger G."/>
            <person name="Gray M.W."/>
            <person name="Holland P.W.H."/>
            <person name="King N."/>
            <person name="Lang F.B.F."/>
            <person name="Roger A.J."/>
            <person name="Ruiz-Trillo I."/>
            <person name="Lander E."/>
            <person name="Nusbaum C."/>
        </authorList>
    </citation>
    <scope>NUCLEOTIDE SEQUENCE [LARGE SCALE GENOMIC DNA]</scope>
    <source>
        <strain evidence="2">ATCC 38327</strain>
    </source>
</reference>
<evidence type="ECO:0000313" key="2">
    <source>
        <dbReference type="Proteomes" id="UP000054350"/>
    </source>
</evidence>
<dbReference type="PANTHER" id="PTHR38134">
    <property type="entry name" value="SLR1395 PROTEIN"/>
    <property type="match status" value="1"/>
</dbReference>
<dbReference type="PANTHER" id="PTHR38134:SF2">
    <property type="entry name" value="GALACTOKINASE"/>
    <property type="match status" value="1"/>
</dbReference>
<evidence type="ECO:0000313" key="1">
    <source>
        <dbReference type="EMBL" id="KNE59108.1"/>
    </source>
</evidence>
<dbReference type="EMBL" id="GG745334">
    <property type="protein sequence ID" value="KNE59108.1"/>
    <property type="molecule type" value="Genomic_DNA"/>
</dbReference>
<dbReference type="Gene3D" id="3.40.50.150">
    <property type="entry name" value="Vaccinia Virus protein VP39"/>
    <property type="match status" value="1"/>
</dbReference>
<dbReference type="AlphaFoldDB" id="A0A0L0S945"/>
<proteinExistence type="predicted"/>
<dbReference type="InterPro" id="IPR053205">
    <property type="entry name" value="GHMP_kinase_L-arabinokinase"/>
</dbReference>
<sequence length="647" mass="71391">MNILWYISGHGFGHATRCTFLINHILTTDSSARIEAVTLAPAHLFSDLGRDFGPACRFTLRQTECALDAGVLQSDALTIDCEKSLTTAEQWMFNDRPRFIASEIARLEQAKHAREQAGQCKSGDASYPDIILSDAAFAPLRIARTLGIPSAICTNFTWDAIYTSLWKTRSDAPLPAWIRAITQDYFCATKWLCEFGALDDDGVPELLRKHVPVATIPLFGRAAIQNPAALRARYNIPPSNKVALLTFGGHDSQRLFASKTLQFSKWTFVGAVEHPDVLYLDPKTTHIPDWMAVADVVVGKVGFGTCTEIALAGTPFFYVSRRFWIEEPALVKATSSLPGLIIEELPLDLFESGTTWFDHVQSRLAEYESLRPVQPPAELVDTHGNDVFWDQVRQLVQEPTPARHGGDDQLAVVSELVQLAGTVADGTLHPLTLTYTSSAAGPIKPILGVQASSWPKFILDPHARISLAGARFWELGRYIGTDIPDWAILGLAEANIRPHVQAAVARGEQAAECSVEALDWLADDIGPLPTGVDVIMAADVVYQDHLTDGFLFTLHSLLTANPSATAFICAEKRFNWHATDDRPRAMAFEYFAERVKRWYAPKWNIVEHNVSDEVLAAGGRIDEFAAFDGKDMILWEVTLKPGAGARR</sequence>
<dbReference type="InterPro" id="IPR029063">
    <property type="entry name" value="SAM-dependent_MTases_sf"/>
</dbReference>
<accession>A0A0L0S945</accession>
<gene>
    <name evidence="1" type="ORF">AMAG_03450</name>
</gene>
<dbReference type="OrthoDB" id="5536578at2759"/>